<reference evidence="8 9" key="1">
    <citation type="submission" date="2021-01" db="EMBL/GenBank/DDBJ databases">
        <title>011410 draft genome.</title>
        <authorList>
            <person name="Lang L."/>
        </authorList>
    </citation>
    <scope>NUCLEOTIDE SEQUENCE [LARGE SCALE GENOMIC DNA]</scope>
    <source>
        <strain evidence="8 9">KCTC 42845</strain>
    </source>
</reference>
<feature type="transmembrane region" description="Helical" evidence="7">
    <location>
        <begin position="61"/>
        <end position="88"/>
    </location>
</feature>
<keyword evidence="9" id="KW-1185">Reference proteome</keyword>
<feature type="transmembrane region" description="Helical" evidence="7">
    <location>
        <begin position="178"/>
        <end position="201"/>
    </location>
</feature>
<feature type="transmembrane region" description="Helical" evidence="7">
    <location>
        <begin position="263"/>
        <end position="293"/>
    </location>
</feature>
<evidence type="ECO:0000256" key="2">
    <source>
        <dbReference type="ARBA" id="ARBA00009773"/>
    </source>
</evidence>
<evidence type="ECO:0000256" key="5">
    <source>
        <dbReference type="ARBA" id="ARBA00023136"/>
    </source>
</evidence>
<gene>
    <name evidence="8" type="ORF">JL111_11515</name>
</gene>
<evidence type="ECO:0000256" key="4">
    <source>
        <dbReference type="ARBA" id="ARBA00022989"/>
    </source>
</evidence>
<evidence type="ECO:0000256" key="3">
    <source>
        <dbReference type="ARBA" id="ARBA00022692"/>
    </source>
</evidence>
<name>A0ABS1S5X5_9RHOB</name>
<dbReference type="PANTHER" id="PTHR21716">
    <property type="entry name" value="TRANSMEMBRANE PROTEIN"/>
    <property type="match status" value="1"/>
</dbReference>
<proteinExistence type="inferred from homology"/>
<evidence type="ECO:0000256" key="7">
    <source>
        <dbReference type="SAM" id="Phobius"/>
    </source>
</evidence>
<evidence type="ECO:0000313" key="9">
    <source>
        <dbReference type="Proteomes" id="UP000644749"/>
    </source>
</evidence>
<dbReference type="Pfam" id="PF01594">
    <property type="entry name" value="AI-2E_transport"/>
    <property type="match status" value="1"/>
</dbReference>
<evidence type="ECO:0000313" key="8">
    <source>
        <dbReference type="EMBL" id="MBL3674113.1"/>
    </source>
</evidence>
<keyword evidence="4 7" id="KW-1133">Transmembrane helix</keyword>
<accession>A0ABS1S5X5</accession>
<dbReference type="Proteomes" id="UP000644749">
    <property type="component" value="Unassembled WGS sequence"/>
</dbReference>
<evidence type="ECO:0000256" key="6">
    <source>
        <dbReference type="SAM" id="MobiDB-lite"/>
    </source>
</evidence>
<evidence type="ECO:0000256" key="1">
    <source>
        <dbReference type="ARBA" id="ARBA00004141"/>
    </source>
</evidence>
<feature type="transmembrane region" description="Helical" evidence="7">
    <location>
        <begin position="32"/>
        <end position="49"/>
    </location>
</feature>
<feature type="transmembrane region" description="Helical" evidence="7">
    <location>
        <begin position="331"/>
        <end position="364"/>
    </location>
</feature>
<keyword evidence="5 7" id="KW-0472">Membrane</keyword>
<comment type="similarity">
    <text evidence="2">Belongs to the autoinducer-2 exporter (AI-2E) (TC 2.A.86) family.</text>
</comment>
<dbReference type="InterPro" id="IPR002549">
    <property type="entry name" value="AI-2E-like"/>
</dbReference>
<feature type="transmembrane region" description="Helical" evidence="7">
    <location>
        <begin position="300"/>
        <end position="319"/>
    </location>
</feature>
<sequence length="395" mass="42264">MDAGRISRARFWLLVAITVVLGGWALYATGAFMVPVIFSLALALLVAPLDRCVTQRLPTRFGWLGHVAAMGVVLVSLLLLMGMVWIAAQQLVDRFPSSGVSGSLLPQFGQEFRSPSGSSTADAAADSPVAAQGSPEGAVIDAPSSVAQGSIKPLRQLLSSTFVVEKLGSWASGMALKILGAASGTLFATVLVFFLTLIMLIEAPRWRQKIGNILNRSAHDKTMESIIVISRLLRRYLMARTVLGIVTAVLYIAWLWIFGVDLLVVWGMLTFVLGYLPTLGSLIAGALPVLYVVVQKDPGAAIAVGVGIFIIEQVMGNYIDPRVQGRQVSLSSLVVLIALLVWGWLWGIAGAILAVPITIAAMIICAHIESLRPFALMLSNASNLEELDRQVTCSD</sequence>
<protein>
    <submittedName>
        <fullName evidence="8">AI-2E family transporter</fullName>
    </submittedName>
</protein>
<feature type="compositionally biased region" description="Low complexity" evidence="6">
    <location>
        <begin position="114"/>
        <end position="134"/>
    </location>
</feature>
<keyword evidence="3 7" id="KW-0812">Transmembrane</keyword>
<feature type="transmembrane region" description="Helical" evidence="7">
    <location>
        <begin position="9"/>
        <end position="26"/>
    </location>
</feature>
<feature type="region of interest" description="Disordered" evidence="6">
    <location>
        <begin position="111"/>
        <end position="135"/>
    </location>
</feature>
<comment type="subcellular location">
    <subcellularLocation>
        <location evidence="1">Membrane</location>
        <topology evidence="1">Multi-pass membrane protein</topology>
    </subcellularLocation>
</comment>
<comment type="caution">
    <text evidence="8">The sequence shown here is derived from an EMBL/GenBank/DDBJ whole genome shotgun (WGS) entry which is preliminary data.</text>
</comment>
<organism evidence="8 9">
    <name type="scientific">Paracoccus aerius</name>
    <dbReference type="NCBI Taxonomy" id="1915382"/>
    <lineage>
        <taxon>Bacteria</taxon>
        <taxon>Pseudomonadati</taxon>
        <taxon>Pseudomonadota</taxon>
        <taxon>Alphaproteobacteria</taxon>
        <taxon>Rhodobacterales</taxon>
        <taxon>Paracoccaceae</taxon>
        <taxon>Paracoccus</taxon>
    </lineage>
</organism>
<dbReference type="RefSeq" id="WP_191309652.1">
    <property type="nucleotide sequence ID" value="NZ_BNCL01000006.1"/>
</dbReference>
<dbReference type="PANTHER" id="PTHR21716:SF64">
    <property type="entry name" value="AI-2 TRANSPORT PROTEIN TQSA"/>
    <property type="match status" value="1"/>
</dbReference>
<dbReference type="EMBL" id="JAESHT010000009">
    <property type="protein sequence ID" value="MBL3674113.1"/>
    <property type="molecule type" value="Genomic_DNA"/>
</dbReference>
<feature type="transmembrane region" description="Helical" evidence="7">
    <location>
        <begin position="237"/>
        <end position="257"/>
    </location>
</feature>